<evidence type="ECO:0000313" key="3">
    <source>
        <dbReference type="Proteomes" id="UP000319209"/>
    </source>
</evidence>
<keyword evidence="3" id="KW-1185">Reference proteome</keyword>
<accession>A0A516GPF1</accession>
<evidence type="ECO:0000256" key="1">
    <source>
        <dbReference type="SAM" id="SignalP"/>
    </source>
</evidence>
<protein>
    <submittedName>
        <fullName evidence="2">Esterase</fullName>
    </submittedName>
</protein>
<dbReference type="InterPro" id="IPR029058">
    <property type="entry name" value="AB_hydrolase_fold"/>
</dbReference>
<keyword evidence="1" id="KW-0732">Signal</keyword>
<dbReference type="PANTHER" id="PTHR48098:SF6">
    <property type="entry name" value="FERRI-BACILLIBACTIN ESTERASE BESA"/>
    <property type="match status" value="1"/>
</dbReference>
<proteinExistence type="predicted"/>
<dbReference type="Gene3D" id="1.25.40.10">
    <property type="entry name" value="Tetratricopeptide repeat domain"/>
    <property type="match status" value="1"/>
</dbReference>
<gene>
    <name evidence="2" type="ORF">FNB79_05230</name>
</gene>
<dbReference type="InterPro" id="IPR000801">
    <property type="entry name" value="Esterase-like"/>
</dbReference>
<name>A0A516GPF1_9FLAO</name>
<evidence type="ECO:0000313" key="2">
    <source>
        <dbReference type="EMBL" id="QDO93402.1"/>
    </source>
</evidence>
<dbReference type="RefSeq" id="WP_143380306.1">
    <property type="nucleotide sequence ID" value="NZ_CP041637.1"/>
</dbReference>
<organism evidence="2 3">
    <name type="scientific">Formosa sediminum</name>
    <dbReference type="NCBI Taxonomy" id="2594004"/>
    <lineage>
        <taxon>Bacteria</taxon>
        <taxon>Pseudomonadati</taxon>
        <taxon>Bacteroidota</taxon>
        <taxon>Flavobacteriia</taxon>
        <taxon>Flavobacteriales</taxon>
        <taxon>Flavobacteriaceae</taxon>
        <taxon>Formosa</taxon>
    </lineage>
</organism>
<feature type="chain" id="PRO_5022096750" evidence="1">
    <location>
        <begin position="20"/>
        <end position="382"/>
    </location>
</feature>
<dbReference type="SUPFAM" id="SSF53474">
    <property type="entry name" value="alpha/beta-Hydrolases"/>
    <property type="match status" value="1"/>
</dbReference>
<dbReference type="InterPro" id="IPR050583">
    <property type="entry name" value="Mycobacterial_A85_antigen"/>
</dbReference>
<dbReference type="InterPro" id="IPR011990">
    <property type="entry name" value="TPR-like_helical_dom_sf"/>
</dbReference>
<dbReference type="Gene3D" id="3.40.50.1820">
    <property type="entry name" value="alpha/beta hydrolase"/>
    <property type="match status" value="1"/>
</dbReference>
<reference evidence="2 3" key="1">
    <citation type="submission" date="2019-07" db="EMBL/GenBank/DDBJ databases">
        <title>Genome sequencing for Formosa sp. PS13.</title>
        <authorList>
            <person name="Park S.-J."/>
        </authorList>
    </citation>
    <scope>NUCLEOTIDE SEQUENCE [LARGE SCALE GENOMIC DNA]</scope>
    <source>
        <strain evidence="2 3">PS13</strain>
    </source>
</reference>
<dbReference type="OrthoDB" id="1142077at2"/>
<sequence>MKRILYLFVLLLSCQLVSAQAIYETIQSEKLGASRKLKIQLPRNYSENVDKKYPLVIVLDGDYLFEVVAGNVDYYSYWEDVPEVIVVGINQIDSRYNDTMFSEQNSLPIDGSAKFFEFIGMELLPFIQENYRTEDFKLAIGHGATANFINYYLLKDKPLFQSYIVISPELAPNMTKYIPDRLGKIDRETFYYLATTTDDLKSVKRGTELLNTAIKNKENDFLQYKYDEFKGLTHYSVVAQAIPKALESIFYVYQPITSGEFENDIMASDKPAIDYLKEKYESIKELYGVDKTILINDFKAIAAAIEKKSEFKDFQELGKMARKSYPETMLGQYYLARFYEETNQPKKAMKTYQSSYIFDEIAGLTKDDMIERANRLKADFGY</sequence>
<dbReference type="Proteomes" id="UP000319209">
    <property type="component" value="Chromosome"/>
</dbReference>
<dbReference type="PANTHER" id="PTHR48098">
    <property type="entry name" value="ENTEROCHELIN ESTERASE-RELATED"/>
    <property type="match status" value="1"/>
</dbReference>
<dbReference type="EMBL" id="CP041637">
    <property type="protein sequence ID" value="QDO93402.1"/>
    <property type="molecule type" value="Genomic_DNA"/>
</dbReference>
<dbReference type="Pfam" id="PF00756">
    <property type="entry name" value="Esterase"/>
    <property type="match status" value="1"/>
</dbReference>
<feature type="signal peptide" evidence="1">
    <location>
        <begin position="1"/>
        <end position="19"/>
    </location>
</feature>
<dbReference type="AlphaFoldDB" id="A0A516GPF1"/>
<dbReference type="KEGG" id="fop:FNB79_05230"/>